<name>A0AAN9FF64_CROPI</name>
<dbReference type="Proteomes" id="UP001372338">
    <property type="component" value="Unassembled WGS sequence"/>
</dbReference>
<evidence type="ECO:0000313" key="2">
    <source>
        <dbReference type="Proteomes" id="UP001372338"/>
    </source>
</evidence>
<proteinExistence type="predicted"/>
<keyword evidence="2" id="KW-1185">Reference proteome</keyword>
<accession>A0AAN9FF64</accession>
<protein>
    <submittedName>
        <fullName evidence="1">Uncharacterized protein</fullName>
    </submittedName>
</protein>
<evidence type="ECO:0000313" key="1">
    <source>
        <dbReference type="EMBL" id="KAK7274550.1"/>
    </source>
</evidence>
<comment type="caution">
    <text evidence="1">The sequence shown here is derived from an EMBL/GenBank/DDBJ whole genome shotgun (WGS) entry which is preliminary data.</text>
</comment>
<organism evidence="1 2">
    <name type="scientific">Crotalaria pallida</name>
    <name type="common">Smooth rattlebox</name>
    <name type="synonym">Crotalaria striata</name>
    <dbReference type="NCBI Taxonomy" id="3830"/>
    <lineage>
        <taxon>Eukaryota</taxon>
        <taxon>Viridiplantae</taxon>
        <taxon>Streptophyta</taxon>
        <taxon>Embryophyta</taxon>
        <taxon>Tracheophyta</taxon>
        <taxon>Spermatophyta</taxon>
        <taxon>Magnoliopsida</taxon>
        <taxon>eudicotyledons</taxon>
        <taxon>Gunneridae</taxon>
        <taxon>Pentapetalae</taxon>
        <taxon>rosids</taxon>
        <taxon>fabids</taxon>
        <taxon>Fabales</taxon>
        <taxon>Fabaceae</taxon>
        <taxon>Papilionoideae</taxon>
        <taxon>50 kb inversion clade</taxon>
        <taxon>genistoids sensu lato</taxon>
        <taxon>core genistoids</taxon>
        <taxon>Crotalarieae</taxon>
        <taxon>Crotalaria</taxon>
    </lineage>
</organism>
<gene>
    <name evidence="1" type="ORF">RIF29_15646</name>
</gene>
<dbReference type="EMBL" id="JAYWIO010000003">
    <property type="protein sequence ID" value="KAK7274550.1"/>
    <property type="molecule type" value="Genomic_DNA"/>
</dbReference>
<dbReference type="AlphaFoldDB" id="A0AAN9FF64"/>
<sequence length="173" mass="19288">MVRGATTPSVALEGGVHGDGGGACRWRRFLLLSSFCVSRGWPSRQRQPWMVVHDHRHWIGGDVREQRQRAQEARFGLPFVGTSTNTMLVSGWVCALIHHSSPHMLGSHRVLVEDTTLALDFSSCDQLLRTNAETDKVAKGVFWFCGWHGSLGSRALVMRNDKVMHVFLGCSEC</sequence>
<reference evidence="1 2" key="1">
    <citation type="submission" date="2024-01" db="EMBL/GenBank/DDBJ databases">
        <title>The genomes of 5 underutilized Papilionoideae crops provide insights into root nodulation and disease resistanc.</title>
        <authorList>
            <person name="Yuan L."/>
        </authorList>
    </citation>
    <scope>NUCLEOTIDE SEQUENCE [LARGE SCALE GENOMIC DNA]</scope>
    <source>
        <strain evidence="1">ZHUSHIDOU_FW_LH</strain>
        <tissue evidence="1">Leaf</tissue>
    </source>
</reference>